<evidence type="ECO:0000256" key="1">
    <source>
        <dbReference type="SAM" id="SignalP"/>
    </source>
</evidence>
<dbReference type="AlphaFoldDB" id="A0A6P1VUJ2"/>
<accession>A0A6P1VUJ2</accession>
<dbReference type="Proteomes" id="UP000464577">
    <property type="component" value="Chromosome"/>
</dbReference>
<dbReference type="KEGG" id="senf:GJR95_11770"/>
<keyword evidence="1" id="KW-0732">Signal</keyword>
<reference evidence="2 3" key="1">
    <citation type="submission" date="2019-11" db="EMBL/GenBank/DDBJ databases">
        <title>Spirosoma endbachense sp. nov., isolated from a natural salt meadow.</title>
        <authorList>
            <person name="Rojas J."/>
            <person name="Ambika Manirajan B."/>
            <person name="Ratering S."/>
            <person name="Suarez C."/>
            <person name="Geissler-Plaum R."/>
            <person name="Schnell S."/>
        </authorList>
    </citation>
    <scope>NUCLEOTIDE SEQUENCE [LARGE SCALE GENOMIC DNA]</scope>
    <source>
        <strain evidence="2 3">I-24</strain>
    </source>
</reference>
<protein>
    <recommendedName>
        <fullName evidence="4">Ig-like domain-containing protein</fullName>
    </recommendedName>
</protein>
<evidence type="ECO:0000313" key="3">
    <source>
        <dbReference type="Proteomes" id="UP000464577"/>
    </source>
</evidence>
<gene>
    <name evidence="2" type="ORF">GJR95_11770</name>
</gene>
<proteinExistence type="predicted"/>
<keyword evidence="3" id="KW-1185">Reference proteome</keyword>
<feature type="signal peptide" evidence="1">
    <location>
        <begin position="1"/>
        <end position="18"/>
    </location>
</feature>
<name>A0A6P1VUJ2_9BACT</name>
<sequence length="266" mass="27697">MKTFLFISLWLACYPTFAQSTTTLAYDVSGNRISKKMQGSGPQPSVVASPQAVNPGQQVALSASGCPGTVKWSTGQQGANVTVTPTVTTQYSASCVIAGCVPGVSNVTVDIIQCVLDEVTVATSATIVRYGQPVTLIAYGCTGKVEWSTGQTGNSAIIDVYGPVTQFTATCTKPYCASAGSAFTYVAGTSGCGTGDVLTTLKSGNWNDPSVWSCGRIPTLTDAVYLADGHLINVNVTGYAKLLIQGGGQLLYPSTEPYYTIVFPSY</sequence>
<dbReference type="EMBL" id="CP045997">
    <property type="protein sequence ID" value="QHV95640.1"/>
    <property type="molecule type" value="Genomic_DNA"/>
</dbReference>
<dbReference type="RefSeq" id="WP_162386050.1">
    <property type="nucleotide sequence ID" value="NZ_CP045997.1"/>
</dbReference>
<organism evidence="2 3">
    <name type="scientific">Spirosoma endbachense</name>
    <dbReference type="NCBI Taxonomy" id="2666025"/>
    <lineage>
        <taxon>Bacteria</taxon>
        <taxon>Pseudomonadati</taxon>
        <taxon>Bacteroidota</taxon>
        <taxon>Cytophagia</taxon>
        <taxon>Cytophagales</taxon>
        <taxon>Cytophagaceae</taxon>
        <taxon>Spirosoma</taxon>
    </lineage>
</organism>
<evidence type="ECO:0008006" key="4">
    <source>
        <dbReference type="Google" id="ProtNLM"/>
    </source>
</evidence>
<feature type="chain" id="PRO_5026744095" description="Ig-like domain-containing protein" evidence="1">
    <location>
        <begin position="19"/>
        <end position="266"/>
    </location>
</feature>
<evidence type="ECO:0000313" key="2">
    <source>
        <dbReference type="EMBL" id="QHV95640.1"/>
    </source>
</evidence>